<dbReference type="PIRSF" id="PIRSF015601">
    <property type="entry name" value="MTase_slr0722"/>
    <property type="match status" value="1"/>
</dbReference>
<comment type="subcellular location">
    <subcellularLocation>
        <location evidence="1 12">Cytoplasm</location>
    </subcellularLocation>
</comment>
<dbReference type="NCBIfam" id="TIGR00046">
    <property type="entry name" value="RsmE family RNA methyltransferase"/>
    <property type="match status" value="1"/>
</dbReference>
<organism evidence="15 16">
    <name type="scientific">Methylomonas paludis</name>
    <dbReference type="NCBI Taxonomy" id="1173101"/>
    <lineage>
        <taxon>Bacteria</taxon>
        <taxon>Pseudomonadati</taxon>
        <taxon>Pseudomonadota</taxon>
        <taxon>Gammaproteobacteria</taxon>
        <taxon>Methylococcales</taxon>
        <taxon>Methylococcaceae</taxon>
        <taxon>Methylomonas</taxon>
    </lineage>
</organism>
<dbReference type="InterPro" id="IPR029026">
    <property type="entry name" value="tRNA_m1G_MTases_N"/>
</dbReference>
<evidence type="ECO:0000259" key="13">
    <source>
        <dbReference type="Pfam" id="PF04452"/>
    </source>
</evidence>
<evidence type="ECO:0000256" key="12">
    <source>
        <dbReference type="PIRNR" id="PIRNR015601"/>
    </source>
</evidence>
<keyword evidence="7 12" id="KW-0489">Methyltransferase</keyword>
<keyword evidence="6 12" id="KW-0698">rRNA processing</keyword>
<dbReference type="RefSeq" id="WP_215582638.1">
    <property type="nucleotide sequence ID" value="NZ_CP073754.1"/>
</dbReference>
<keyword evidence="16" id="KW-1185">Reference proteome</keyword>
<dbReference type="GO" id="GO:0070042">
    <property type="term" value="F:rRNA (uridine-N3-)-methyltransferase activity"/>
    <property type="evidence" value="ECO:0007669"/>
    <property type="project" value="TreeGrafter"/>
</dbReference>
<dbReference type="InterPro" id="IPR046887">
    <property type="entry name" value="RsmE_PUA-like"/>
</dbReference>
<dbReference type="SUPFAM" id="SSF75217">
    <property type="entry name" value="alpha/beta knot"/>
    <property type="match status" value="1"/>
</dbReference>
<dbReference type="InterPro" id="IPR029028">
    <property type="entry name" value="Alpha/beta_knot_MTases"/>
</dbReference>
<evidence type="ECO:0000256" key="1">
    <source>
        <dbReference type="ARBA" id="ARBA00004496"/>
    </source>
</evidence>
<evidence type="ECO:0000256" key="10">
    <source>
        <dbReference type="ARBA" id="ARBA00025699"/>
    </source>
</evidence>
<comment type="catalytic activity">
    <reaction evidence="11 12">
        <text>uridine(1498) in 16S rRNA + S-adenosyl-L-methionine = N(3)-methyluridine(1498) in 16S rRNA + S-adenosyl-L-homocysteine + H(+)</text>
        <dbReference type="Rhea" id="RHEA:42920"/>
        <dbReference type="Rhea" id="RHEA-COMP:10283"/>
        <dbReference type="Rhea" id="RHEA-COMP:10284"/>
        <dbReference type="ChEBI" id="CHEBI:15378"/>
        <dbReference type="ChEBI" id="CHEBI:57856"/>
        <dbReference type="ChEBI" id="CHEBI:59789"/>
        <dbReference type="ChEBI" id="CHEBI:65315"/>
        <dbReference type="ChEBI" id="CHEBI:74502"/>
        <dbReference type="EC" id="2.1.1.193"/>
    </reaction>
</comment>
<dbReference type="GO" id="GO:0005737">
    <property type="term" value="C:cytoplasm"/>
    <property type="evidence" value="ECO:0007669"/>
    <property type="project" value="UniProtKB-SubCell"/>
</dbReference>
<comment type="similarity">
    <text evidence="2 12">Belongs to the RNA methyltransferase RsmE family.</text>
</comment>
<dbReference type="PANTHER" id="PTHR30027:SF3">
    <property type="entry name" value="16S RRNA (URACIL(1498)-N(3))-METHYLTRANSFERASE"/>
    <property type="match status" value="1"/>
</dbReference>
<evidence type="ECO:0000256" key="7">
    <source>
        <dbReference type="ARBA" id="ARBA00022603"/>
    </source>
</evidence>
<evidence type="ECO:0000256" key="8">
    <source>
        <dbReference type="ARBA" id="ARBA00022679"/>
    </source>
</evidence>
<protein>
    <recommendedName>
        <fullName evidence="4 12">Ribosomal RNA small subunit methyltransferase E</fullName>
        <ecNumber evidence="3 12">2.1.1.193</ecNumber>
    </recommendedName>
</protein>
<evidence type="ECO:0000256" key="6">
    <source>
        <dbReference type="ARBA" id="ARBA00022552"/>
    </source>
</evidence>
<dbReference type="InterPro" id="IPR015947">
    <property type="entry name" value="PUA-like_sf"/>
</dbReference>
<feature type="domain" description="Ribosomal RNA small subunit methyltransferase E methyltransferase" evidence="13">
    <location>
        <begin position="75"/>
        <end position="235"/>
    </location>
</feature>
<dbReference type="Pfam" id="PF20260">
    <property type="entry name" value="PUA_4"/>
    <property type="match status" value="1"/>
</dbReference>
<dbReference type="PANTHER" id="PTHR30027">
    <property type="entry name" value="RIBOSOMAL RNA SMALL SUBUNIT METHYLTRANSFERASE E"/>
    <property type="match status" value="1"/>
</dbReference>
<sequence length="242" mass="27168">MRVSRIYVNAALNRGQLLTLDDAAAHYVRSVLRLKQDQVLVLFNGQGGEYICRLSEVSRKQVCASIDEQVQRDVESPLKVRLGMGISRGDRMDWAIQKAVELGVNHITPLITERCVIKFNDDKKHQRRQHWQHIIQHAAEQSGRCHLAELGEINALPDWVGKQQDLKIFLDPYAEHSLADLKNEHGLLTLLSGPEGGFSQLERQCALTAGFTPVRMGSRILRTETAVLAALAAVQTLWGDFN</sequence>
<dbReference type="CDD" id="cd18084">
    <property type="entry name" value="RsmE-like"/>
    <property type="match status" value="1"/>
</dbReference>
<dbReference type="Pfam" id="PF04452">
    <property type="entry name" value="Methyltrans_RNA"/>
    <property type="match status" value="1"/>
</dbReference>
<keyword evidence="5 12" id="KW-0963">Cytoplasm</keyword>
<dbReference type="KEGG" id="mpad:KEF85_00790"/>
<evidence type="ECO:0000256" key="5">
    <source>
        <dbReference type="ARBA" id="ARBA00022490"/>
    </source>
</evidence>
<proteinExistence type="inferred from homology"/>
<dbReference type="EMBL" id="CP073754">
    <property type="protein sequence ID" value="QWF71070.1"/>
    <property type="molecule type" value="Genomic_DNA"/>
</dbReference>
<dbReference type="Gene3D" id="2.40.240.20">
    <property type="entry name" value="Hypothetical PUA domain-like, domain 1"/>
    <property type="match status" value="1"/>
</dbReference>
<evidence type="ECO:0000256" key="2">
    <source>
        <dbReference type="ARBA" id="ARBA00005528"/>
    </source>
</evidence>
<accession>A0A975MNV7</accession>
<evidence type="ECO:0000313" key="15">
    <source>
        <dbReference type="EMBL" id="QWF71070.1"/>
    </source>
</evidence>
<dbReference type="EC" id="2.1.1.193" evidence="3 12"/>
<comment type="function">
    <text evidence="10 12">Specifically methylates the N3 position of the uracil ring of uridine 1498 (m3U1498) in 16S rRNA. Acts on the fully assembled 30S ribosomal subunit.</text>
</comment>
<dbReference type="Gene3D" id="3.40.1280.10">
    <property type="match status" value="1"/>
</dbReference>
<evidence type="ECO:0000256" key="9">
    <source>
        <dbReference type="ARBA" id="ARBA00022691"/>
    </source>
</evidence>
<dbReference type="NCBIfam" id="NF008692">
    <property type="entry name" value="PRK11713.1-5"/>
    <property type="match status" value="1"/>
</dbReference>
<dbReference type="SUPFAM" id="SSF88697">
    <property type="entry name" value="PUA domain-like"/>
    <property type="match status" value="1"/>
</dbReference>
<dbReference type="InterPro" id="IPR046886">
    <property type="entry name" value="RsmE_MTase_dom"/>
</dbReference>
<feature type="domain" description="Ribosomal RNA small subunit methyltransferase E PUA-like" evidence="14">
    <location>
        <begin position="20"/>
        <end position="66"/>
    </location>
</feature>
<dbReference type="AlphaFoldDB" id="A0A975MNV7"/>
<keyword evidence="9 12" id="KW-0949">S-adenosyl-L-methionine</keyword>
<dbReference type="GO" id="GO:0070475">
    <property type="term" value="P:rRNA base methylation"/>
    <property type="evidence" value="ECO:0007669"/>
    <property type="project" value="TreeGrafter"/>
</dbReference>
<evidence type="ECO:0000256" key="4">
    <source>
        <dbReference type="ARBA" id="ARBA00013673"/>
    </source>
</evidence>
<dbReference type="InterPro" id="IPR006700">
    <property type="entry name" value="RsmE"/>
</dbReference>
<evidence type="ECO:0000256" key="11">
    <source>
        <dbReference type="ARBA" id="ARBA00047944"/>
    </source>
</evidence>
<keyword evidence="8 12" id="KW-0808">Transferase</keyword>
<dbReference type="Proteomes" id="UP000676649">
    <property type="component" value="Chromosome"/>
</dbReference>
<reference evidence="15" key="1">
    <citation type="submission" date="2021-04" db="EMBL/GenBank/DDBJ databases">
        <title>Draft genome sequence data of methanotrophic Methylovulum sp. strain S1L and Methylomonas sp. strain S2AM isolated from boreal lake water columns.</title>
        <authorList>
            <person name="Rissanen A.J."/>
            <person name="Mangayil R."/>
            <person name="Svenning M.M."/>
            <person name="Khanongnuch R."/>
        </authorList>
    </citation>
    <scope>NUCLEOTIDE SEQUENCE</scope>
    <source>
        <strain evidence="15">S2AM</strain>
    </source>
</reference>
<evidence type="ECO:0000256" key="3">
    <source>
        <dbReference type="ARBA" id="ARBA00012328"/>
    </source>
</evidence>
<gene>
    <name evidence="15" type="ORF">KEF85_00790</name>
</gene>
<name>A0A975MNV7_9GAMM</name>
<evidence type="ECO:0000259" key="14">
    <source>
        <dbReference type="Pfam" id="PF20260"/>
    </source>
</evidence>
<evidence type="ECO:0000313" key="16">
    <source>
        <dbReference type="Proteomes" id="UP000676649"/>
    </source>
</evidence>